<evidence type="ECO:0000313" key="3">
    <source>
        <dbReference type="Proteomes" id="UP000736335"/>
    </source>
</evidence>
<evidence type="ECO:0000313" key="2">
    <source>
        <dbReference type="EMBL" id="KAF9792949.1"/>
    </source>
</evidence>
<organism evidence="2 3">
    <name type="scientific">Thelephora terrestris</name>
    <dbReference type="NCBI Taxonomy" id="56493"/>
    <lineage>
        <taxon>Eukaryota</taxon>
        <taxon>Fungi</taxon>
        <taxon>Dikarya</taxon>
        <taxon>Basidiomycota</taxon>
        <taxon>Agaricomycotina</taxon>
        <taxon>Agaricomycetes</taxon>
        <taxon>Thelephorales</taxon>
        <taxon>Thelephoraceae</taxon>
        <taxon>Thelephora</taxon>
    </lineage>
</organism>
<reference evidence="2" key="1">
    <citation type="journal article" date="2020" name="Nat. Commun.">
        <title>Large-scale genome sequencing of mycorrhizal fungi provides insights into the early evolution of symbiotic traits.</title>
        <authorList>
            <person name="Miyauchi S."/>
            <person name="Kiss E."/>
            <person name="Kuo A."/>
            <person name="Drula E."/>
            <person name="Kohler A."/>
            <person name="Sanchez-Garcia M."/>
            <person name="Morin E."/>
            <person name="Andreopoulos B."/>
            <person name="Barry K.W."/>
            <person name="Bonito G."/>
            <person name="Buee M."/>
            <person name="Carver A."/>
            <person name="Chen C."/>
            <person name="Cichocki N."/>
            <person name="Clum A."/>
            <person name="Culley D."/>
            <person name="Crous P.W."/>
            <person name="Fauchery L."/>
            <person name="Girlanda M."/>
            <person name="Hayes R.D."/>
            <person name="Keri Z."/>
            <person name="LaButti K."/>
            <person name="Lipzen A."/>
            <person name="Lombard V."/>
            <person name="Magnuson J."/>
            <person name="Maillard F."/>
            <person name="Murat C."/>
            <person name="Nolan M."/>
            <person name="Ohm R.A."/>
            <person name="Pangilinan J."/>
            <person name="Pereira M.F."/>
            <person name="Perotto S."/>
            <person name="Peter M."/>
            <person name="Pfister S."/>
            <person name="Riley R."/>
            <person name="Sitrit Y."/>
            <person name="Stielow J.B."/>
            <person name="Szollosi G."/>
            <person name="Zifcakova L."/>
            <person name="Stursova M."/>
            <person name="Spatafora J.W."/>
            <person name="Tedersoo L."/>
            <person name="Vaario L.M."/>
            <person name="Yamada A."/>
            <person name="Yan M."/>
            <person name="Wang P."/>
            <person name="Xu J."/>
            <person name="Bruns T."/>
            <person name="Baldrian P."/>
            <person name="Vilgalys R."/>
            <person name="Dunand C."/>
            <person name="Henrissat B."/>
            <person name="Grigoriev I.V."/>
            <person name="Hibbett D."/>
            <person name="Nagy L.G."/>
            <person name="Martin F.M."/>
        </authorList>
    </citation>
    <scope>NUCLEOTIDE SEQUENCE</scope>
    <source>
        <strain evidence="2">UH-Tt-Lm1</strain>
    </source>
</reference>
<feature type="compositionally biased region" description="Polar residues" evidence="1">
    <location>
        <begin position="148"/>
        <end position="167"/>
    </location>
</feature>
<proteinExistence type="predicted"/>
<accession>A0A9P6HQT7</accession>
<feature type="compositionally biased region" description="Low complexity" evidence="1">
    <location>
        <begin position="241"/>
        <end position="250"/>
    </location>
</feature>
<sequence>MRPHPPTCPTLRVHDLTPPLSPTTSVESSSFPVTPTHLHTPTFGNDCAESESVFEGRFGLLKNSSEVWEESKHADYDDPSSVTVADPGILISPSSSLLSGLDLLGGTTAPPLPEVTEAPTRSRSHQTSKPHDETPSDFPPPPTIVPNRRSSFGKSRPISTRPATVSPFSHPGLAASYECIPQQSHCPQPSTLQRRWSALPPVDFHPYSSRSRGSSEFVTAQDIGTVWSTRPTNHPDRHLNTPVVTPRVPTIPASRASPGFRDEPSPFRNSRRKDSEPFTSFIDMSTKSRVQKLFSKISGGFKPRSKRR</sequence>
<feature type="region of interest" description="Disordered" evidence="1">
    <location>
        <begin position="102"/>
        <end position="169"/>
    </location>
</feature>
<feature type="compositionally biased region" description="Polar residues" evidence="1">
    <location>
        <begin position="22"/>
        <end position="33"/>
    </location>
</feature>
<protein>
    <submittedName>
        <fullName evidence="2">Uncharacterized protein</fullName>
    </submittedName>
</protein>
<feature type="region of interest" description="Disordered" evidence="1">
    <location>
        <begin position="1"/>
        <end position="33"/>
    </location>
</feature>
<dbReference type="AlphaFoldDB" id="A0A9P6HQT7"/>
<comment type="caution">
    <text evidence="2">The sequence shown here is derived from an EMBL/GenBank/DDBJ whole genome shotgun (WGS) entry which is preliminary data.</text>
</comment>
<dbReference type="Proteomes" id="UP000736335">
    <property type="component" value="Unassembled WGS sequence"/>
</dbReference>
<dbReference type="OrthoDB" id="10545022at2759"/>
<gene>
    <name evidence="2" type="ORF">BJ322DRAFT_1032299</name>
</gene>
<reference evidence="2" key="2">
    <citation type="submission" date="2020-11" db="EMBL/GenBank/DDBJ databases">
        <authorList>
            <consortium name="DOE Joint Genome Institute"/>
            <person name="Kuo A."/>
            <person name="Miyauchi S."/>
            <person name="Kiss E."/>
            <person name="Drula E."/>
            <person name="Kohler A."/>
            <person name="Sanchez-Garcia M."/>
            <person name="Andreopoulos B."/>
            <person name="Barry K.W."/>
            <person name="Bonito G."/>
            <person name="Buee M."/>
            <person name="Carver A."/>
            <person name="Chen C."/>
            <person name="Cichocki N."/>
            <person name="Clum A."/>
            <person name="Culley D."/>
            <person name="Crous P.W."/>
            <person name="Fauchery L."/>
            <person name="Girlanda M."/>
            <person name="Hayes R."/>
            <person name="Keri Z."/>
            <person name="Labutti K."/>
            <person name="Lipzen A."/>
            <person name="Lombard V."/>
            <person name="Magnuson J."/>
            <person name="Maillard F."/>
            <person name="Morin E."/>
            <person name="Murat C."/>
            <person name="Nolan M."/>
            <person name="Ohm R."/>
            <person name="Pangilinan J."/>
            <person name="Pereira M."/>
            <person name="Perotto S."/>
            <person name="Peter M."/>
            <person name="Riley R."/>
            <person name="Sitrit Y."/>
            <person name="Stielow B."/>
            <person name="Szollosi G."/>
            <person name="Zifcakova L."/>
            <person name="Stursova M."/>
            <person name="Spatafora J.W."/>
            <person name="Tedersoo L."/>
            <person name="Vaario L.-M."/>
            <person name="Yamada A."/>
            <person name="Yan M."/>
            <person name="Wang P."/>
            <person name="Xu J."/>
            <person name="Bruns T."/>
            <person name="Baldrian P."/>
            <person name="Vilgalys R."/>
            <person name="Henrissat B."/>
            <person name="Grigoriev I.V."/>
            <person name="Hibbett D."/>
            <person name="Nagy L.G."/>
            <person name="Martin F.M."/>
        </authorList>
    </citation>
    <scope>NUCLEOTIDE SEQUENCE</scope>
    <source>
        <strain evidence="2">UH-Tt-Lm1</strain>
    </source>
</reference>
<evidence type="ECO:0000256" key="1">
    <source>
        <dbReference type="SAM" id="MobiDB-lite"/>
    </source>
</evidence>
<feature type="region of interest" description="Disordered" evidence="1">
    <location>
        <begin position="227"/>
        <end position="284"/>
    </location>
</feature>
<name>A0A9P6HQT7_9AGAM</name>
<keyword evidence="3" id="KW-1185">Reference proteome</keyword>
<dbReference type="EMBL" id="WIUZ02000001">
    <property type="protein sequence ID" value="KAF9792949.1"/>
    <property type="molecule type" value="Genomic_DNA"/>
</dbReference>